<reference evidence="1" key="2">
    <citation type="submission" date="2015-07" db="EMBL/GenBank/DDBJ databases">
        <title>Plasmids, circular viruses and viroids from rat gut.</title>
        <authorList>
            <person name="Jorgensen T.J."/>
            <person name="Hansen M.A."/>
            <person name="Xu Z."/>
            <person name="Tabak M.A."/>
            <person name="Sorensen S.J."/>
            <person name="Hansen L.H."/>
        </authorList>
    </citation>
    <scope>NUCLEOTIDE SEQUENCE</scope>
    <source>
        <strain evidence="1">RGFK1403</strain>
    </source>
</reference>
<proteinExistence type="predicted"/>
<dbReference type="AlphaFoldDB" id="A0A0H5QN32"/>
<sequence length="199" mass="21091">MTLYKAVASGTYNSSEEWSFSLHFNSTNDLATTHGRWHTALVALWTGELDANISDQVVLTEYATASLTLATGKQISRLLDVVSLPGASATESLPAQCAPAVSTRSATATRAGRGRFYLPPFRVGIMDGGRISAAAMTVCGTALTAMFASLAGGTPLDPVLYSRTAFATTNITAADMGDVIDTQRRRRNKLIEARTAIVV</sequence>
<protein>
    <submittedName>
        <fullName evidence="1">Uncharacterized protein</fullName>
    </submittedName>
</protein>
<reference evidence="1" key="1">
    <citation type="submission" date="2015-06" db="EMBL/GenBank/DDBJ databases">
        <authorList>
            <person name="Joergensen T."/>
        </authorList>
    </citation>
    <scope>NUCLEOTIDE SEQUENCE</scope>
    <source>
        <strain evidence="1">RGFK1403</strain>
    </source>
</reference>
<name>A0A0H5QN32_9ZZZZ</name>
<dbReference type="EMBL" id="LN853953">
    <property type="protein sequence ID" value="CRY97172.1"/>
    <property type="molecule type" value="Genomic_DNA"/>
</dbReference>
<accession>A0A0H5QN32</accession>
<organism evidence="1">
    <name type="scientific">uncultured prokaryote</name>
    <dbReference type="NCBI Taxonomy" id="198431"/>
    <lineage>
        <taxon>unclassified sequences</taxon>
        <taxon>environmental samples</taxon>
    </lineage>
</organism>
<evidence type="ECO:0000313" key="1">
    <source>
        <dbReference type="EMBL" id="CRY97172.1"/>
    </source>
</evidence>